<evidence type="ECO:0000313" key="3">
    <source>
        <dbReference type="Proteomes" id="UP000324222"/>
    </source>
</evidence>
<evidence type="ECO:0000256" key="1">
    <source>
        <dbReference type="SAM" id="MobiDB-lite"/>
    </source>
</evidence>
<evidence type="ECO:0000313" key="2">
    <source>
        <dbReference type="EMBL" id="MPC58180.1"/>
    </source>
</evidence>
<keyword evidence="3" id="KW-1185">Reference proteome</keyword>
<dbReference type="EMBL" id="VSRR010015441">
    <property type="protein sequence ID" value="MPC58180.1"/>
    <property type="molecule type" value="Genomic_DNA"/>
</dbReference>
<feature type="region of interest" description="Disordered" evidence="1">
    <location>
        <begin position="1"/>
        <end position="21"/>
    </location>
</feature>
<name>A0A5B7GCY6_PORTR</name>
<proteinExistence type="predicted"/>
<organism evidence="2 3">
    <name type="scientific">Portunus trituberculatus</name>
    <name type="common">Swimming crab</name>
    <name type="synonym">Neptunus trituberculatus</name>
    <dbReference type="NCBI Taxonomy" id="210409"/>
    <lineage>
        <taxon>Eukaryota</taxon>
        <taxon>Metazoa</taxon>
        <taxon>Ecdysozoa</taxon>
        <taxon>Arthropoda</taxon>
        <taxon>Crustacea</taxon>
        <taxon>Multicrustacea</taxon>
        <taxon>Malacostraca</taxon>
        <taxon>Eumalacostraca</taxon>
        <taxon>Eucarida</taxon>
        <taxon>Decapoda</taxon>
        <taxon>Pleocyemata</taxon>
        <taxon>Brachyura</taxon>
        <taxon>Eubrachyura</taxon>
        <taxon>Portunoidea</taxon>
        <taxon>Portunidae</taxon>
        <taxon>Portuninae</taxon>
        <taxon>Portunus</taxon>
    </lineage>
</organism>
<dbReference type="Proteomes" id="UP000324222">
    <property type="component" value="Unassembled WGS sequence"/>
</dbReference>
<dbReference type="AlphaFoldDB" id="A0A5B7GCY6"/>
<accession>A0A5B7GCY6</accession>
<sequence>MDQLWPTCSKRQQRVEEASRRPPATLPWFIAFSLASRPALPGSSPGPGGHGGLGPRAVVVWWGQGPSLPPEGPRPLPGLLKAGCSQYKLRDASKGYTLPGFLSVPNRHTAMAGWAQVCGQQEE</sequence>
<comment type="caution">
    <text evidence="2">The sequence shown here is derived from an EMBL/GenBank/DDBJ whole genome shotgun (WGS) entry which is preliminary data.</text>
</comment>
<protein>
    <submittedName>
        <fullName evidence="2">Uncharacterized protein</fullName>
    </submittedName>
</protein>
<gene>
    <name evidence="2" type="ORF">E2C01_052175</name>
</gene>
<reference evidence="2 3" key="1">
    <citation type="submission" date="2019-05" db="EMBL/GenBank/DDBJ databases">
        <title>Another draft genome of Portunus trituberculatus and its Hox gene families provides insights of decapod evolution.</title>
        <authorList>
            <person name="Jeong J.-H."/>
            <person name="Song I."/>
            <person name="Kim S."/>
            <person name="Choi T."/>
            <person name="Kim D."/>
            <person name="Ryu S."/>
            <person name="Kim W."/>
        </authorList>
    </citation>
    <scope>NUCLEOTIDE SEQUENCE [LARGE SCALE GENOMIC DNA]</scope>
    <source>
        <tissue evidence="2">Muscle</tissue>
    </source>
</reference>